<evidence type="ECO:0000256" key="3">
    <source>
        <dbReference type="ARBA" id="ARBA00022692"/>
    </source>
</evidence>
<reference evidence="11" key="1">
    <citation type="submission" date="2019-07" db="EMBL/GenBank/DDBJ databases">
        <title>Annotation for the trematode Paragonimus miyazaki's.</title>
        <authorList>
            <person name="Choi Y.-J."/>
        </authorList>
    </citation>
    <scope>NUCLEOTIDE SEQUENCE</scope>
    <source>
        <strain evidence="11">Japan</strain>
    </source>
</reference>
<feature type="transmembrane region" description="Helical" evidence="8">
    <location>
        <begin position="184"/>
        <end position="204"/>
    </location>
</feature>
<keyword evidence="3 8" id="KW-0812">Transmembrane</keyword>
<dbReference type="InterPro" id="IPR005804">
    <property type="entry name" value="FA_desaturase_dom"/>
</dbReference>
<dbReference type="Pfam" id="PF00173">
    <property type="entry name" value="Cyt-b5"/>
    <property type="match status" value="1"/>
</dbReference>
<protein>
    <recommendedName>
        <fullName evidence="10">Cytochrome b5 heme-binding domain-containing protein</fullName>
    </recommendedName>
</protein>
<evidence type="ECO:0000256" key="1">
    <source>
        <dbReference type="ARBA" id="ARBA00004141"/>
    </source>
</evidence>
<dbReference type="SMART" id="SM01117">
    <property type="entry name" value="Cyt-b5"/>
    <property type="match status" value="1"/>
</dbReference>
<dbReference type="SUPFAM" id="SSF55856">
    <property type="entry name" value="Cytochrome b5-like heme/steroid binding domain"/>
    <property type="match status" value="1"/>
</dbReference>
<dbReference type="PRINTS" id="PR00363">
    <property type="entry name" value="CYTOCHROMEB5"/>
</dbReference>
<evidence type="ECO:0000256" key="8">
    <source>
        <dbReference type="SAM" id="Phobius"/>
    </source>
</evidence>
<dbReference type="Pfam" id="PF00487">
    <property type="entry name" value="FA_desaturase"/>
    <property type="match status" value="1"/>
</dbReference>
<comment type="caution">
    <text evidence="11">The sequence shown here is derived from an EMBL/GenBank/DDBJ whole genome shotgun (WGS) entry which is preliminary data.</text>
</comment>
<dbReference type="AlphaFoldDB" id="A0A8S9Z2Q6"/>
<feature type="transmembrane region" description="Helical" evidence="8">
    <location>
        <begin position="363"/>
        <end position="387"/>
    </location>
</feature>
<dbReference type="Gene3D" id="3.10.120.10">
    <property type="entry name" value="Cytochrome b5-like heme/steroid binding domain"/>
    <property type="match status" value="1"/>
</dbReference>
<feature type="domain" description="Cytochrome b5 heme-binding" evidence="10">
    <location>
        <begin position="73"/>
        <end position="150"/>
    </location>
</feature>
<dbReference type="PANTHER" id="PTHR19353:SF88">
    <property type="entry name" value="DELTA(5) FATTY ACID DESATURASE FAT-4"/>
    <property type="match status" value="1"/>
</dbReference>
<dbReference type="GO" id="GO:0006629">
    <property type="term" value="P:lipid metabolic process"/>
    <property type="evidence" value="ECO:0007669"/>
    <property type="project" value="UniProtKB-KW"/>
</dbReference>
<dbReference type="PIRSF" id="PIRSF015921">
    <property type="entry name" value="FA_sphinglp_des"/>
    <property type="match status" value="1"/>
</dbReference>
<evidence type="ECO:0000313" key="12">
    <source>
        <dbReference type="Proteomes" id="UP000822476"/>
    </source>
</evidence>
<organism evidence="11 12">
    <name type="scientific">Paragonimus skrjabini miyazakii</name>
    <dbReference type="NCBI Taxonomy" id="59628"/>
    <lineage>
        <taxon>Eukaryota</taxon>
        <taxon>Metazoa</taxon>
        <taxon>Spiralia</taxon>
        <taxon>Lophotrochozoa</taxon>
        <taxon>Platyhelminthes</taxon>
        <taxon>Trematoda</taxon>
        <taxon>Digenea</taxon>
        <taxon>Plagiorchiida</taxon>
        <taxon>Troglotremata</taxon>
        <taxon>Troglotrematidae</taxon>
        <taxon>Paragonimus</taxon>
    </lineage>
</organism>
<dbReference type="InterPro" id="IPR001199">
    <property type="entry name" value="Cyt_B5-like_heme/steroid-bd"/>
</dbReference>
<dbReference type="Proteomes" id="UP000822476">
    <property type="component" value="Unassembled WGS sequence"/>
</dbReference>
<proteinExistence type="inferred from homology"/>
<feature type="transmembrane region" description="Helical" evidence="8">
    <location>
        <begin position="210"/>
        <end position="230"/>
    </location>
</feature>
<feature type="signal peptide" evidence="9">
    <location>
        <begin position="1"/>
        <end position="31"/>
    </location>
</feature>
<dbReference type="OrthoDB" id="260091at2759"/>
<comment type="subcellular location">
    <subcellularLocation>
        <location evidence="1">Membrane</location>
        <topology evidence="1">Multi-pass membrane protein</topology>
    </subcellularLocation>
</comment>
<dbReference type="GO" id="GO:0016717">
    <property type="term" value="F:oxidoreductase activity, acting on paired donors, with oxidation of a pair of donors resulting in the reduction of molecular oxygen to two molecules of water"/>
    <property type="evidence" value="ECO:0007669"/>
    <property type="project" value="TreeGrafter"/>
</dbReference>
<comment type="similarity">
    <text evidence="2">Belongs to the fatty acid desaturase type 1 family.</text>
</comment>
<keyword evidence="7 8" id="KW-0472">Membrane</keyword>
<evidence type="ECO:0000256" key="5">
    <source>
        <dbReference type="ARBA" id="ARBA00023002"/>
    </source>
</evidence>
<dbReference type="CDD" id="cd03506">
    <property type="entry name" value="Delta6-FADS-like"/>
    <property type="match status" value="1"/>
</dbReference>
<dbReference type="EMBL" id="JTDE01001098">
    <property type="protein sequence ID" value="KAF7259653.1"/>
    <property type="molecule type" value="Genomic_DNA"/>
</dbReference>
<evidence type="ECO:0000259" key="10">
    <source>
        <dbReference type="PROSITE" id="PS50255"/>
    </source>
</evidence>
<dbReference type="GO" id="GO:0016020">
    <property type="term" value="C:membrane"/>
    <property type="evidence" value="ECO:0007669"/>
    <property type="project" value="UniProtKB-SubCell"/>
</dbReference>
<feature type="chain" id="PRO_5035781122" description="Cytochrome b5 heme-binding domain-containing protein" evidence="9">
    <location>
        <begin position="32"/>
        <end position="510"/>
    </location>
</feature>
<dbReference type="InterPro" id="IPR012171">
    <property type="entry name" value="Fatty_acid_desaturase"/>
</dbReference>
<dbReference type="PROSITE" id="PS50255">
    <property type="entry name" value="CYTOCHROME_B5_2"/>
    <property type="match status" value="1"/>
</dbReference>
<evidence type="ECO:0000256" key="9">
    <source>
        <dbReference type="SAM" id="SignalP"/>
    </source>
</evidence>
<feature type="non-terminal residue" evidence="11">
    <location>
        <position position="510"/>
    </location>
</feature>
<feature type="transmembrane region" description="Helical" evidence="8">
    <location>
        <begin position="327"/>
        <end position="343"/>
    </location>
</feature>
<evidence type="ECO:0000256" key="2">
    <source>
        <dbReference type="ARBA" id="ARBA00009295"/>
    </source>
</evidence>
<keyword evidence="12" id="KW-1185">Reference proteome</keyword>
<keyword evidence="5" id="KW-0560">Oxidoreductase</keyword>
<accession>A0A8S9Z2Q6</accession>
<evidence type="ECO:0000313" key="11">
    <source>
        <dbReference type="EMBL" id="KAF7259653.1"/>
    </source>
</evidence>
<keyword evidence="6" id="KW-0443">Lipid metabolism</keyword>
<evidence type="ECO:0000256" key="7">
    <source>
        <dbReference type="ARBA" id="ARBA00023136"/>
    </source>
</evidence>
<keyword evidence="4 8" id="KW-1133">Transmembrane helix</keyword>
<evidence type="ECO:0000256" key="4">
    <source>
        <dbReference type="ARBA" id="ARBA00022989"/>
    </source>
</evidence>
<evidence type="ECO:0000256" key="6">
    <source>
        <dbReference type="ARBA" id="ARBA00023098"/>
    </source>
</evidence>
<dbReference type="PANTHER" id="PTHR19353">
    <property type="entry name" value="FATTY ACID DESATURASE 2"/>
    <property type="match status" value="1"/>
</dbReference>
<gene>
    <name evidence="11" type="ORF">EG68_03238</name>
</gene>
<sequence length="510" mass="60286">SILRPWRLRCDPIFVFLARLVVLWLELSVSPIKPLTNYIQYQRDTNHWLMVYSENLTEVESIQSSEASNAMVTRKLKWSEIEKHTSVTDRWIVIENKVYDITKFQNRHPGGRKILGHFAGQDATEAFLAFHKKSSDVKKYLKPLYVGDLDPEVNDPEKTNEMKKRAAFVEDFENLRQKMHEAGFFKTSGIFFTGMLAHMFMFEVLAYLNIRYFGCGWISVMISILLYTIAQSQASWLQHDFGHLSVFRTTWWNHFFHEITMGLTKGSSCHWWNYMHSQHHAKPNIIDKDPDVRLEPVFVVGETLPVRAASGESKWSRHMPYEYQDKYFYLIGPPLLFPVYFQYTSLRHVIIRKCWEDLAWISAFYVKIFLLYYPLFGFWGTVGYFFIVRVCESHWFTWVSQSNHLPMEISCDRAEAWLPMQLRATCNVQHTLFNDWFTGHLNFQVEHHLFPTMPRHNLIKAQPYVKKLCERHDIPYPVKPITVAFRDIVRSLKKAAELWKKASHTTNKTD</sequence>
<name>A0A8S9Z2Q6_9TREM</name>
<keyword evidence="9" id="KW-0732">Signal</keyword>
<dbReference type="InterPro" id="IPR036400">
    <property type="entry name" value="Cyt_B5-like_heme/steroid_sf"/>
</dbReference>